<reference evidence="1 2" key="1">
    <citation type="submission" date="2021-06" db="EMBL/GenBank/DDBJ databases">
        <authorList>
            <person name="Kallberg Y."/>
            <person name="Tangrot J."/>
            <person name="Rosling A."/>
        </authorList>
    </citation>
    <scope>NUCLEOTIDE SEQUENCE [LARGE SCALE GENOMIC DNA]</scope>
    <source>
        <strain evidence="1 2">120-4 pot B 10/14</strain>
    </source>
</reference>
<name>A0ABN7W1I1_GIGMA</name>
<organism evidence="1 2">
    <name type="scientific">Gigaspora margarita</name>
    <dbReference type="NCBI Taxonomy" id="4874"/>
    <lineage>
        <taxon>Eukaryota</taxon>
        <taxon>Fungi</taxon>
        <taxon>Fungi incertae sedis</taxon>
        <taxon>Mucoromycota</taxon>
        <taxon>Glomeromycotina</taxon>
        <taxon>Glomeromycetes</taxon>
        <taxon>Diversisporales</taxon>
        <taxon>Gigasporaceae</taxon>
        <taxon>Gigaspora</taxon>
    </lineage>
</organism>
<comment type="caution">
    <text evidence="1">The sequence shown here is derived from an EMBL/GenBank/DDBJ whole genome shotgun (WGS) entry which is preliminary data.</text>
</comment>
<accession>A0ABN7W1I1</accession>
<keyword evidence="2" id="KW-1185">Reference proteome</keyword>
<feature type="non-terminal residue" evidence="1">
    <location>
        <position position="111"/>
    </location>
</feature>
<dbReference type="EMBL" id="CAJVQB010027623">
    <property type="protein sequence ID" value="CAG8810869.1"/>
    <property type="molecule type" value="Genomic_DNA"/>
</dbReference>
<protein>
    <submittedName>
        <fullName evidence="1">22669_t:CDS:1</fullName>
    </submittedName>
</protein>
<evidence type="ECO:0000313" key="1">
    <source>
        <dbReference type="EMBL" id="CAG8810869.1"/>
    </source>
</evidence>
<feature type="non-terminal residue" evidence="1">
    <location>
        <position position="1"/>
    </location>
</feature>
<dbReference type="Proteomes" id="UP000789901">
    <property type="component" value="Unassembled WGS sequence"/>
</dbReference>
<proteinExistence type="predicted"/>
<sequence length="111" mass="12489">MKNGQPCYASEISANNILYIACKEVVSKKKEILEVGFDCSWSKVQEALQAKYANLINIISKITPTFCEYNIVLNVGVDGDLSTNKTLAEEKIIHKIFADLKHKSKLLRNKI</sequence>
<evidence type="ECO:0000313" key="2">
    <source>
        <dbReference type="Proteomes" id="UP000789901"/>
    </source>
</evidence>
<gene>
    <name evidence="1" type="ORF">GMARGA_LOCUS25200</name>
</gene>